<feature type="transmembrane region" description="Helical" evidence="9">
    <location>
        <begin position="62"/>
        <end position="80"/>
    </location>
</feature>
<comment type="subcellular location">
    <subcellularLocation>
        <location evidence="1">Cell membrane</location>
        <topology evidence="1">Multi-pass membrane protein</topology>
    </subcellularLocation>
</comment>
<feature type="transmembrane region" description="Helical" evidence="9">
    <location>
        <begin position="230"/>
        <end position="249"/>
    </location>
</feature>
<feature type="transmembrane region" description="Helical" evidence="9">
    <location>
        <begin position="33"/>
        <end position="50"/>
    </location>
</feature>
<feature type="transmembrane region" description="Helical" evidence="9">
    <location>
        <begin position="110"/>
        <end position="132"/>
    </location>
</feature>
<keyword evidence="3" id="KW-1003">Cell membrane</keyword>
<keyword evidence="6 9" id="KW-1133">Transmembrane helix</keyword>
<dbReference type="AlphaFoldDB" id="A0AA42BRU1"/>
<evidence type="ECO:0000256" key="1">
    <source>
        <dbReference type="ARBA" id="ARBA00004651"/>
    </source>
</evidence>
<evidence type="ECO:0000256" key="3">
    <source>
        <dbReference type="ARBA" id="ARBA00022475"/>
    </source>
</evidence>
<organism evidence="10 11">
    <name type="scientific">Herbiconiux oxytropis</name>
    <dbReference type="NCBI Taxonomy" id="2970915"/>
    <lineage>
        <taxon>Bacteria</taxon>
        <taxon>Bacillati</taxon>
        <taxon>Actinomycetota</taxon>
        <taxon>Actinomycetes</taxon>
        <taxon>Micrococcales</taxon>
        <taxon>Microbacteriaceae</taxon>
        <taxon>Herbiconiux</taxon>
    </lineage>
</organism>
<comment type="caution">
    <text evidence="10">The sequence shown here is derived from an EMBL/GenBank/DDBJ whole genome shotgun (WGS) entry which is preliminary data.</text>
</comment>
<feature type="transmembrane region" description="Helical" evidence="9">
    <location>
        <begin position="139"/>
        <end position="159"/>
    </location>
</feature>
<evidence type="ECO:0000256" key="6">
    <source>
        <dbReference type="ARBA" id="ARBA00022989"/>
    </source>
</evidence>
<feature type="transmembrane region" description="Helical" evidence="9">
    <location>
        <begin position="261"/>
        <end position="280"/>
    </location>
</feature>
<dbReference type="CDD" id="cd06579">
    <property type="entry name" value="TM_PBP1_transp_AraH_like"/>
    <property type="match status" value="1"/>
</dbReference>
<evidence type="ECO:0000313" key="10">
    <source>
        <dbReference type="EMBL" id="MCS5724565.1"/>
    </source>
</evidence>
<evidence type="ECO:0000256" key="9">
    <source>
        <dbReference type="SAM" id="Phobius"/>
    </source>
</evidence>
<accession>A0AA42BRU1</accession>
<keyword evidence="11" id="KW-1185">Reference proteome</keyword>
<dbReference type="RefSeq" id="WP_259524990.1">
    <property type="nucleotide sequence ID" value="NZ_JANLCK010000001.1"/>
</dbReference>
<name>A0AA42BRU1_9MICO</name>
<dbReference type="Proteomes" id="UP001165587">
    <property type="component" value="Unassembled WGS sequence"/>
</dbReference>
<dbReference type="EMBL" id="JANLCK010000001">
    <property type="protein sequence ID" value="MCS5724565.1"/>
    <property type="molecule type" value="Genomic_DNA"/>
</dbReference>
<evidence type="ECO:0000256" key="2">
    <source>
        <dbReference type="ARBA" id="ARBA00022448"/>
    </source>
</evidence>
<evidence type="ECO:0000256" key="5">
    <source>
        <dbReference type="ARBA" id="ARBA00022692"/>
    </source>
</evidence>
<dbReference type="GO" id="GO:0022857">
    <property type="term" value="F:transmembrane transporter activity"/>
    <property type="evidence" value="ECO:0007669"/>
    <property type="project" value="InterPro"/>
</dbReference>
<keyword evidence="2" id="KW-0813">Transport</keyword>
<dbReference type="InterPro" id="IPR001851">
    <property type="entry name" value="ABC_transp_permease"/>
</dbReference>
<proteinExistence type="predicted"/>
<sequence>MTTTAPAERTVHPEKSEASRTPILRTILLRQETWLLAVVVLIAVVASIRNPNFMNPDNLVEILRGSVIYFIMGCGAALLVIGGGLDFSVGAIFTISALVGTSLISQGVPIILGILAALAVGALAGVVNHLIVTYWHVPPIIATLGTFFIALGLSALITGGNDVVPLPADFMKLGQGSVLFIPNVIWYGLIIGALFYFVLERTRFGINVRAVGGNRQAAVGNGLRVVRIDLVLYILAGVTAAIAGMIYSARVGAGQVEAGGSSVTLVVVTGVLIGGVSLLGGLGSITGVAVGAVLLSVIDNALIVAQIPPQYNNVVVGAILVGAVAVDHLRRKQLYKPR</sequence>
<dbReference type="Pfam" id="PF02653">
    <property type="entry name" value="BPD_transp_2"/>
    <property type="match status" value="1"/>
</dbReference>
<evidence type="ECO:0000313" key="11">
    <source>
        <dbReference type="Proteomes" id="UP001165587"/>
    </source>
</evidence>
<evidence type="ECO:0000256" key="4">
    <source>
        <dbReference type="ARBA" id="ARBA00022519"/>
    </source>
</evidence>
<evidence type="ECO:0000256" key="8">
    <source>
        <dbReference type="ARBA" id="ARBA00039381"/>
    </source>
</evidence>
<feature type="transmembrane region" description="Helical" evidence="9">
    <location>
        <begin position="87"/>
        <end position="104"/>
    </location>
</feature>
<protein>
    <recommendedName>
        <fullName evidence="8">Autoinducer 2 import system permease protein LsrD</fullName>
    </recommendedName>
</protein>
<keyword evidence="4" id="KW-0997">Cell inner membrane</keyword>
<dbReference type="PANTHER" id="PTHR32196">
    <property type="entry name" value="ABC TRANSPORTER PERMEASE PROTEIN YPHD-RELATED-RELATED"/>
    <property type="match status" value="1"/>
</dbReference>
<reference evidence="10" key="1">
    <citation type="submission" date="2022-08" db="EMBL/GenBank/DDBJ databases">
        <authorList>
            <person name="Deng Y."/>
            <person name="Han X.-F."/>
            <person name="Zhang Y.-Q."/>
        </authorList>
    </citation>
    <scope>NUCLEOTIDE SEQUENCE</scope>
    <source>
        <strain evidence="10">CPCC 203407</strain>
    </source>
</reference>
<evidence type="ECO:0000256" key="7">
    <source>
        <dbReference type="ARBA" id="ARBA00023136"/>
    </source>
</evidence>
<dbReference type="GO" id="GO:0005886">
    <property type="term" value="C:plasma membrane"/>
    <property type="evidence" value="ECO:0007669"/>
    <property type="project" value="UniProtKB-SubCell"/>
</dbReference>
<feature type="transmembrane region" description="Helical" evidence="9">
    <location>
        <begin position="179"/>
        <end position="199"/>
    </location>
</feature>
<keyword evidence="7 9" id="KW-0472">Membrane</keyword>
<gene>
    <name evidence="10" type="ORF">N1028_01510</name>
</gene>
<keyword evidence="5 9" id="KW-0812">Transmembrane</keyword>
<dbReference type="PANTHER" id="PTHR32196:SF71">
    <property type="entry name" value="AUTOINDUCER 2 IMPORT SYSTEM PERMEASE PROTEIN LSRD"/>
    <property type="match status" value="1"/>
</dbReference>